<accession>A0A0K2V568</accession>
<name>A0A0K2V568_LEPSM</name>
<sequence length="71" mass="8484">REIDCPNLSNKHPAFLRDPQNIYRLPCTPSARFSLAVNRHFVIYLYNYVYRLTVHECISLVNKNIYRTIEL</sequence>
<proteinExistence type="predicted"/>
<protein>
    <submittedName>
        <fullName evidence="1">Uncharacterized protein</fullName>
    </submittedName>
</protein>
<feature type="non-terminal residue" evidence="1">
    <location>
        <position position="1"/>
    </location>
</feature>
<evidence type="ECO:0000313" key="1">
    <source>
        <dbReference type="EMBL" id="CDW45445.1"/>
    </source>
</evidence>
<organism evidence="1">
    <name type="scientific">Lepeophtheirus salmonis</name>
    <name type="common">Salmon louse</name>
    <name type="synonym">Caligus salmonis</name>
    <dbReference type="NCBI Taxonomy" id="72036"/>
    <lineage>
        <taxon>Eukaryota</taxon>
        <taxon>Metazoa</taxon>
        <taxon>Ecdysozoa</taxon>
        <taxon>Arthropoda</taxon>
        <taxon>Crustacea</taxon>
        <taxon>Multicrustacea</taxon>
        <taxon>Hexanauplia</taxon>
        <taxon>Copepoda</taxon>
        <taxon>Siphonostomatoida</taxon>
        <taxon>Caligidae</taxon>
        <taxon>Lepeophtheirus</taxon>
    </lineage>
</organism>
<dbReference type="EMBL" id="HACA01028084">
    <property type="protein sequence ID" value="CDW45445.1"/>
    <property type="molecule type" value="Transcribed_RNA"/>
</dbReference>
<reference evidence="1" key="1">
    <citation type="submission" date="2014-05" db="EMBL/GenBank/DDBJ databases">
        <authorList>
            <person name="Chronopoulou M."/>
        </authorList>
    </citation>
    <scope>NUCLEOTIDE SEQUENCE</scope>
    <source>
        <tissue evidence="1">Whole organism</tissue>
    </source>
</reference>
<dbReference type="AlphaFoldDB" id="A0A0K2V568"/>